<dbReference type="SUPFAM" id="SSF52172">
    <property type="entry name" value="CheY-like"/>
    <property type="match status" value="1"/>
</dbReference>
<keyword evidence="1 3" id="KW-0597">Phosphoprotein</keyword>
<dbReference type="InterPro" id="IPR001789">
    <property type="entry name" value="Sig_transdc_resp-reg_receiver"/>
</dbReference>
<dbReference type="Proteomes" id="UP001484239">
    <property type="component" value="Unassembled WGS sequence"/>
</dbReference>
<evidence type="ECO:0000256" key="2">
    <source>
        <dbReference type="ARBA" id="ARBA00023012"/>
    </source>
</evidence>
<dbReference type="SMART" id="SM00448">
    <property type="entry name" value="REC"/>
    <property type="match status" value="1"/>
</dbReference>
<reference evidence="5 6" key="1">
    <citation type="submission" date="2024-02" db="EMBL/GenBank/DDBJ databases">
        <title>A novel Gemmatimonadota bacterium.</title>
        <authorList>
            <person name="Du Z.-J."/>
            <person name="Ye Y.-Q."/>
        </authorList>
    </citation>
    <scope>NUCLEOTIDE SEQUENCE [LARGE SCALE GENOMIC DNA]</scope>
    <source>
        <strain evidence="5 6">DH-20</strain>
    </source>
</reference>
<accession>A0ABU9E884</accession>
<dbReference type="CDD" id="cd17546">
    <property type="entry name" value="REC_hyHK_CKI1_RcsC-like"/>
    <property type="match status" value="1"/>
</dbReference>
<keyword evidence="2" id="KW-0902">Two-component regulatory system</keyword>
<organism evidence="5 6">
    <name type="scientific">Gaopeijia maritima</name>
    <dbReference type="NCBI Taxonomy" id="3119007"/>
    <lineage>
        <taxon>Bacteria</taxon>
        <taxon>Pseudomonadati</taxon>
        <taxon>Gemmatimonadota</taxon>
        <taxon>Longimicrobiia</taxon>
        <taxon>Gaopeijiales</taxon>
        <taxon>Gaopeijiaceae</taxon>
        <taxon>Gaopeijia</taxon>
    </lineage>
</organism>
<gene>
    <name evidence="5" type="ORF">WI372_04800</name>
</gene>
<feature type="domain" description="Response regulatory" evidence="4">
    <location>
        <begin position="20"/>
        <end position="136"/>
    </location>
</feature>
<evidence type="ECO:0000313" key="5">
    <source>
        <dbReference type="EMBL" id="MEK9500287.1"/>
    </source>
</evidence>
<dbReference type="PANTHER" id="PTHR45339">
    <property type="entry name" value="HYBRID SIGNAL TRANSDUCTION HISTIDINE KINASE J"/>
    <property type="match status" value="1"/>
</dbReference>
<dbReference type="PROSITE" id="PS50110">
    <property type="entry name" value="RESPONSE_REGULATORY"/>
    <property type="match status" value="1"/>
</dbReference>
<protein>
    <submittedName>
        <fullName evidence="5">Response regulator</fullName>
    </submittedName>
</protein>
<keyword evidence="6" id="KW-1185">Reference proteome</keyword>
<dbReference type="PANTHER" id="PTHR45339:SF1">
    <property type="entry name" value="HYBRID SIGNAL TRANSDUCTION HISTIDINE KINASE J"/>
    <property type="match status" value="1"/>
</dbReference>
<comment type="caution">
    <text evidence="5">The sequence shown here is derived from an EMBL/GenBank/DDBJ whole genome shotgun (WGS) entry which is preliminary data.</text>
</comment>
<dbReference type="RefSeq" id="WP_405275198.1">
    <property type="nucleotide sequence ID" value="NZ_CP144380.1"/>
</dbReference>
<dbReference type="InterPro" id="IPR011006">
    <property type="entry name" value="CheY-like_superfamily"/>
</dbReference>
<proteinExistence type="predicted"/>
<name>A0ABU9E884_9BACT</name>
<evidence type="ECO:0000313" key="6">
    <source>
        <dbReference type="Proteomes" id="UP001484239"/>
    </source>
</evidence>
<dbReference type="Pfam" id="PF00072">
    <property type="entry name" value="Response_reg"/>
    <property type="match status" value="1"/>
</dbReference>
<feature type="modified residue" description="4-aspartylphosphate" evidence="3">
    <location>
        <position position="69"/>
    </location>
</feature>
<evidence type="ECO:0000256" key="1">
    <source>
        <dbReference type="ARBA" id="ARBA00022553"/>
    </source>
</evidence>
<evidence type="ECO:0000256" key="3">
    <source>
        <dbReference type="PROSITE-ProRule" id="PRU00169"/>
    </source>
</evidence>
<dbReference type="Gene3D" id="3.40.50.2300">
    <property type="match status" value="1"/>
</dbReference>
<dbReference type="EMBL" id="JBBHLI010000002">
    <property type="protein sequence ID" value="MEK9500287.1"/>
    <property type="molecule type" value="Genomic_DNA"/>
</dbReference>
<evidence type="ECO:0000259" key="4">
    <source>
        <dbReference type="PROSITE" id="PS50110"/>
    </source>
</evidence>
<sequence length="141" mass="15605">MNRPELDLDLDTTAKSSPKTVLLVEDNEDNRTIYAMILEHHGYGVALAESGEEAVRFVRTSMPDLILMDISLPGINGWTATQRIREIGGGGKVPVVALTAHVLPEHRRHAELVGLNGFVPKPCEPRKLLEEVRRHIGGPER</sequence>